<organism evidence="10">
    <name type="scientific">Sesamum radiatum</name>
    <name type="common">Black benniseed</name>
    <dbReference type="NCBI Taxonomy" id="300843"/>
    <lineage>
        <taxon>Eukaryota</taxon>
        <taxon>Viridiplantae</taxon>
        <taxon>Streptophyta</taxon>
        <taxon>Embryophyta</taxon>
        <taxon>Tracheophyta</taxon>
        <taxon>Spermatophyta</taxon>
        <taxon>Magnoliopsida</taxon>
        <taxon>eudicotyledons</taxon>
        <taxon>Gunneridae</taxon>
        <taxon>Pentapetalae</taxon>
        <taxon>asterids</taxon>
        <taxon>lamiids</taxon>
        <taxon>Lamiales</taxon>
        <taxon>Pedaliaceae</taxon>
        <taxon>Sesamum</taxon>
    </lineage>
</organism>
<keyword evidence="2" id="KW-0805">Transcription regulation</keyword>
<evidence type="ECO:0000256" key="3">
    <source>
        <dbReference type="ARBA" id="ARBA00023125"/>
    </source>
</evidence>
<evidence type="ECO:0000256" key="6">
    <source>
        <dbReference type="ARBA" id="ARBA00023242"/>
    </source>
</evidence>
<keyword evidence="6" id="KW-0539">Nucleus</keyword>
<dbReference type="Pfam" id="PF00847">
    <property type="entry name" value="AP2"/>
    <property type="match status" value="1"/>
</dbReference>
<dbReference type="AlphaFoldDB" id="A0AAW2TFI0"/>
<protein>
    <submittedName>
        <fullName evidence="10">APETALA2-like protein 1</fullName>
    </submittedName>
</protein>
<evidence type="ECO:0000256" key="7">
    <source>
        <dbReference type="ARBA" id="ARBA00037973"/>
    </source>
</evidence>
<dbReference type="PROSITE" id="PS51032">
    <property type="entry name" value="AP2_ERF"/>
    <property type="match status" value="1"/>
</dbReference>
<dbReference type="GO" id="GO:0005634">
    <property type="term" value="C:nucleus"/>
    <property type="evidence" value="ECO:0007669"/>
    <property type="project" value="UniProtKB-SubCell"/>
</dbReference>
<keyword evidence="3" id="KW-0238">DNA-binding</keyword>
<comment type="subcellular location">
    <subcellularLocation>
        <location evidence="1">Nucleus</location>
    </subcellularLocation>
</comment>
<dbReference type="PANTHER" id="PTHR32467:SF118">
    <property type="entry name" value="ETHYLENE-RESPONSIVE TRANSCRIPTION FACTOR RAP2-7"/>
    <property type="match status" value="1"/>
</dbReference>
<feature type="domain" description="AP2/ERF" evidence="9">
    <location>
        <begin position="163"/>
        <end position="219"/>
    </location>
</feature>
<dbReference type="InterPro" id="IPR036955">
    <property type="entry name" value="AP2/ERF_dom_sf"/>
</dbReference>
<accession>A0AAW2TFI0</accession>
<comment type="similarity">
    <text evidence="7">Belongs to the AP2/ERF transcription factor family. AP2 subfamily.</text>
</comment>
<dbReference type="InterPro" id="IPR001471">
    <property type="entry name" value="AP2/ERF_dom"/>
</dbReference>
<reference evidence="10" key="1">
    <citation type="submission" date="2020-06" db="EMBL/GenBank/DDBJ databases">
        <authorList>
            <person name="Li T."/>
            <person name="Hu X."/>
            <person name="Zhang T."/>
            <person name="Song X."/>
            <person name="Zhang H."/>
            <person name="Dai N."/>
            <person name="Sheng W."/>
            <person name="Hou X."/>
            <person name="Wei L."/>
        </authorList>
    </citation>
    <scope>NUCLEOTIDE SEQUENCE</scope>
    <source>
        <strain evidence="10">G02</strain>
        <tissue evidence="10">Leaf</tissue>
    </source>
</reference>
<dbReference type="SMART" id="SM00380">
    <property type="entry name" value="AP2"/>
    <property type="match status" value="1"/>
</dbReference>
<feature type="region of interest" description="Disordered" evidence="8">
    <location>
        <begin position="138"/>
        <end position="164"/>
    </location>
</feature>
<evidence type="ECO:0000256" key="2">
    <source>
        <dbReference type="ARBA" id="ARBA00023015"/>
    </source>
</evidence>
<dbReference type="SUPFAM" id="SSF54171">
    <property type="entry name" value="DNA-binding domain"/>
    <property type="match status" value="1"/>
</dbReference>
<evidence type="ECO:0000256" key="4">
    <source>
        <dbReference type="ARBA" id="ARBA00023159"/>
    </source>
</evidence>
<dbReference type="Gene3D" id="3.30.730.10">
    <property type="entry name" value="AP2/ERF domain"/>
    <property type="match status" value="1"/>
</dbReference>
<evidence type="ECO:0000256" key="1">
    <source>
        <dbReference type="ARBA" id="ARBA00004123"/>
    </source>
</evidence>
<comment type="caution">
    <text evidence="10">The sequence shown here is derived from an EMBL/GenBank/DDBJ whole genome shotgun (WGS) entry which is preliminary data.</text>
</comment>
<name>A0AAW2TFI0_SESRA</name>
<sequence>MLDLNVDAGFSVESASCEDENDCKVVNTGDADSVTSTTTNNNVAFAAAAADELDSNSSTRRSADDPTLNFSILHRNVIDNIDDDVNNGVARNMNELQLFPVGASRSLPVVDRANYWLNLSAMEVSGGGGAELGIFKAQLPPNNQFQKPPAKKSRRGPRSRSSQYRGVTFYRRTGRWESHIWDCGKQVYLGGFDTAHAAARAYDRAAVKFRGVDADINFNISDYEEDMKQMKNLTKEEFVQILRRQNTGFSRGSSKYRGVGLHKYGLREAHMGQFLGEKDHDKAAIVYNQKAAVTNFMPNNYKGEINRTSTDGGSCRNLDLNLGISLASDGPQRNGTTNNLQFAYASCESPDGKRVKVEASSASSHGLVITTRYAPIGAGIYYGISPNRKERPTGTSAEAICLPGFSSWPWQRQSHGLVDTAPRLSSAASSRFSSTTSPYSNSTISLTSTPQFPATAFPTAFIDH</sequence>
<keyword evidence="4" id="KW-0010">Activator</keyword>
<gene>
    <name evidence="10" type="ORF">Sradi_1985000</name>
</gene>
<keyword evidence="5" id="KW-0804">Transcription</keyword>
<evidence type="ECO:0000256" key="8">
    <source>
        <dbReference type="SAM" id="MobiDB-lite"/>
    </source>
</evidence>
<proteinExistence type="inferred from homology"/>
<reference evidence="10" key="2">
    <citation type="journal article" date="2024" name="Plant">
        <title>Genomic evolution and insights into agronomic trait innovations of Sesamum species.</title>
        <authorList>
            <person name="Miao H."/>
            <person name="Wang L."/>
            <person name="Qu L."/>
            <person name="Liu H."/>
            <person name="Sun Y."/>
            <person name="Le M."/>
            <person name="Wang Q."/>
            <person name="Wei S."/>
            <person name="Zheng Y."/>
            <person name="Lin W."/>
            <person name="Duan Y."/>
            <person name="Cao H."/>
            <person name="Xiong S."/>
            <person name="Wang X."/>
            <person name="Wei L."/>
            <person name="Li C."/>
            <person name="Ma Q."/>
            <person name="Ju M."/>
            <person name="Zhao R."/>
            <person name="Li G."/>
            <person name="Mu C."/>
            <person name="Tian Q."/>
            <person name="Mei H."/>
            <person name="Zhang T."/>
            <person name="Gao T."/>
            <person name="Zhang H."/>
        </authorList>
    </citation>
    <scope>NUCLEOTIDE SEQUENCE</scope>
    <source>
        <strain evidence="10">G02</strain>
    </source>
</reference>
<evidence type="ECO:0000256" key="5">
    <source>
        <dbReference type="ARBA" id="ARBA00023163"/>
    </source>
</evidence>
<evidence type="ECO:0000259" key="9">
    <source>
        <dbReference type="PROSITE" id="PS51032"/>
    </source>
</evidence>
<dbReference type="GO" id="GO:0003700">
    <property type="term" value="F:DNA-binding transcription factor activity"/>
    <property type="evidence" value="ECO:0007669"/>
    <property type="project" value="InterPro"/>
</dbReference>
<dbReference type="GO" id="GO:0003677">
    <property type="term" value="F:DNA binding"/>
    <property type="evidence" value="ECO:0007669"/>
    <property type="project" value="UniProtKB-KW"/>
</dbReference>
<dbReference type="EMBL" id="JACGWJ010000008">
    <property type="protein sequence ID" value="KAL0403442.1"/>
    <property type="molecule type" value="Genomic_DNA"/>
</dbReference>
<dbReference type="InterPro" id="IPR016177">
    <property type="entry name" value="DNA-bd_dom_sf"/>
</dbReference>
<feature type="compositionally biased region" description="Basic residues" evidence="8">
    <location>
        <begin position="149"/>
        <end position="158"/>
    </location>
</feature>
<dbReference type="CDD" id="cd00018">
    <property type="entry name" value="AP2"/>
    <property type="match status" value="1"/>
</dbReference>
<evidence type="ECO:0000313" key="10">
    <source>
        <dbReference type="EMBL" id="KAL0403442.1"/>
    </source>
</evidence>
<dbReference type="FunFam" id="3.30.730.10:FF:000004">
    <property type="entry name" value="AP2-like ethylene-responsive transcription factor"/>
    <property type="match status" value="1"/>
</dbReference>
<dbReference type="PANTHER" id="PTHR32467">
    <property type="entry name" value="AP2-LIKE ETHYLENE-RESPONSIVE TRANSCRIPTION FACTOR"/>
    <property type="match status" value="1"/>
</dbReference>